<protein>
    <submittedName>
        <fullName evidence="5">Uncharacterized protein</fullName>
    </submittedName>
</protein>
<dbReference type="eggNOG" id="KOG3198">
    <property type="taxonomic scope" value="Eukaryota"/>
</dbReference>
<evidence type="ECO:0000256" key="1">
    <source>
        <dbReference type="ARBA" id="ARBA00004496"/>
    </source>
</evidence>
<dbReference type="Gene3D" id="3.30.56.30">
    <property type="entry name" value="Signal recognition particle, SRP19-like subunit"/>
    <property type="match status" value="1"/>
</dbReference>
<dbReference type="AlphaFoldDB" id="F0YL35"/>
<dbReference type="PANTHER" id="PTHR17453:SF0">
    <property type="entry name" value="SIGNAL RECOGNITION PARTICLE 19 KDA PROTEIN"/>
    <property type="match status" value="1"/>
</dbReference>
<gene>
    <name evidence="5" type="ORF">AURANDRAFT_16327</name>
</gene>
<keyword evidence="6" id="KW-1185">Reference proteome</keyword>
<dbReference type="GO" id="GO:0006617">
    <property type="term" value="P:SRP-dependent cotranslational protein targeting to membrane, signal sequence recognition"/>
    <property type="evidence" value="ECO:0007669"/>
    <property type="project" value="TreeGrafter"/>
</dbReference>
<dbReference type="EMBL" id="GL833155">
    <property type="protein sequence ID" value="EGB04183.1"/>
    <property type="molecule type" value="Genomic_DNA"/>
</dbReference>
<dbReference type="InterPro" id="IPR002778">
    <property type="entry name" value="Signal_recog_particle_SRP19"/>
</dbReference>
<reference evidence="5 6" key="1">
    <citation type="journal article" date="2011" name="Proc. Natl. Acad. Sci. U.S.A.">
        <title>Niche of harmful alga Aureococcus anophagefferens revealed through ecogenomics.</title>
        <authorList>
            <person name="Gobler C.J."/>
            <person name="Berry D.L."/>
            <person name="Dyhrman S.T."/>
            <person name="Wilhelm S.W."/>
            <person name="Salamov A."/>
            <person name="Lobanov A.V."/>
            <person name="Zhang Y."/>
            <person name="Collier J.L."/>
            <person name="Wurch L.L."/>
            <person name="Kustka A.B."/>
            <person name="Dill B.D."/>
            <person name="Shah M."/>
            <person name="VerBerkmoes N.C."/>
            <person name="Kuo A."/>
            <person name="Terry A."/>
            <person name="Pangilinan J."/>
            <person name="Lindquist E.A."/>
            <person name="Lucas S."/>
            <person name="Paulsen I.T."/>
            <person name="Hattenrath-Lehmann T.K."/>
            <person name="Talmage S.C."/>
            <person name="Walker E.A."/>
            <person name="Koch F."/>
            <person name="Burson A.M."/>
            <person name="Marcoval M.A."/>
            <person name="Tang Y.Z."/>
            <person name="Lecleir G.R."/>
            <person name="Coyne K.J."/>
            <person name="Berg G.M."/>
            <person name="Bertrand E.M."/>
            <person name="Saito M.A."/>
            <person name="Gladyshev V.N."/>
            <person name="Grigoriev I.V."/>
        </authorList>
    </citation>
    <scope>NUCLEOTIDE SEQUENCE [LARGE SCALE GENOMIC DNA]</scope>
    <source>
        <strain evidence="6">CCMP 1984</strain>
    </source>
</reference>
<dbReference type="SUPFAM" id="SSF69695">
    <property type="entry name" value="SRP19"/>
    <property type="match status" value="1"/>
</dbReference>
<organism evidence="6">
    <name type="scientific">Aureococcus anophagefferens</name>
    <name type="common">Harmful bloom alga</name>
    <dbReference type="NCBI Taxonomy" id="44056"/>
    <lineage>
        <taxon>Eukaryota</taxon>
        <taxon>Sar</taxon>
        <taxon>Stramenopiles</taxon>
        <taxon>Ochrophyta</taxon>
        <taxon>Pelagophyceae</taxon>
        <taxon>Pelagomonadales</taxon>
        <taxon>Pelagomonadaceae</taxon>
        <taxon>Aureococcus</taxon>
    </lineage>
</organism>
<dbReference type="Proteomes" id="UP000002729">
    <property type="component" value="Unassembled WGS sequence"/>
</dbReference>
<feature type="non-terminal residue" evidence="5">
    <location>
        <position position="1"/>
    </location>
</feature>
<feature type="non-terminal residue" evidence="5">
    <location>
        <position position="99"/>
    </location>
</feature>
<evidence type="ECO:0000256" key="2">
    <source>
        <dbReference type="ARBA" id="ARBA00022490"/>
    </source>
</evidence>
<keyword evidence="2" id="KW-0963">Cytoplasm</keyword>
<keyword evidence="4" id="KW-0687">Ribonucleoprotein</keyword>
<dbReference type="FunCoup" id="F0YL35">
    <property type="interactions" value="306"/>
</dbReference>
<comment type="subcellular location">
    <subcellularLocation>
        <location evidence="1">Cytoplasm</location>
    </subcellularLocation>
</comment>
<dbReference type="GO" id="GO:0005786">
    <property type="term" value="C:signal recognition particle, endoplasmic reticulum targeting"/>
    <property type="evidence" value="ECO:0007669"/>
    <property type="project" value="UniProtKB-KW"/>
</dbReference>
<evidence type="ECO:0000313" key="5">
    <source>
        <dbReference type="EMBL" id="EGB04183.1"/>
    </source>
</evidence>
<dbReference type="Pfam" id="PF01922">
    <property type="entry name" value="SRP19"/>
    <property type="match status" value="1"/>
</dbReference>
<dbReference type="KEGG" id="aaf:AURANDRAFT_16327"/>
<proteinExistence type="predicted"/>
<accession>F0YL35</accession>
<dbReference type="RefSeq" id="XP_009041168.1">
    <property type="nucleotide sequence ID" value="XM_009042920.1"/>
</dbReference>
<dbReference type="GO" id="GO:0008312">
    <property type="term" value="F:7S RNA binding"/>
    <property type="evidence" value="ECO:0007669"/>
    <property type="project" value="InterPro"/>
</dbReference>
<dbReference type="InParanoid" id="F0YL35"/>
<keyword evidence="3" id="KW-0733">Signal recognition particle</keyword>
<name>F0YL35_AURAN</name>
<dbReference type="OMA" id="VEHACED"/>
<dbReference type="PANTHER" id="PTHR17453">
    <property type="entry name" value="SIGNAL RECOGNITION PARTICLE 19 KD PROTEIN"/>
    <property type="match status" value="1"/>
</dbReference>
<evidence type="ECO:0000313" key="6">
    <source>
        <dbReference type="Proteomes" id="UP000002729"/>
    </source>
</evidence>
<dbReference type="GeneID" id="20218641"/>
<sequence length="99" mass="11298">VIWPNNINSKKFISQGRRISVEHACEDPIVQEMSEVCQYLNLTHVIEPYKSLPRDVAAYPGRIRVQLALDGDGGRVNIESRIALMRKMGELIPKLNIRK</sequence>
<evidence type="ECO:0000256" key="4">
    <source>
        <dbReference type="ARBA" id="ARBA00023274"/>
    </source>
</evidence>
<dbReference type="InterPro" id="IPR036521">
    <property type="entry name" value="SRP19-like_sf"/>
</dbReference>
<evidence type="ECO:0000256" key="3">
    <source>
        <dbReference type="ARBA" id="ARBA00023135"/>
    </source>
</evidence>
<dbReference type="OrthoDB" id="2190947at2759"/>